<protein>
    <submittedName>
        <fullName evidence="1">Uncharacterized protein</fullName>
    </submittedName>
</protein>
<proteinExistence type="predicted"/>
<dbReference type="EMBL" id="JANPWB010000011">
    <property type="protein sequence ID" value="KAJ1131688.1"/>
    <property type="molecule type" value="Genomic_DNA"/>
</dbReference>
<evidence type="ECO:0000313" key="1">
    <source>
        <dbReference type="EMBL" id="KAJ1131688.1"/>
    </source>
</evidence>
<feature type="non-terminal residue" evidence="1">
    <location>
        <position position="50"/>
    </location>
</feature>
<name>A0AAV7PYU7_PLEWA</name>
<organism evidence="1 2">
    <name type="scientific">Pleurodeles waltl</name>
    <name type="common">Iberian ribbed newt</name>
    <dbReference type="NCBI Taxonomy" id="8319"/>
    <lineage>
        <taxon>Eukaryota</taxon>
        <taxon>Metazoa</taxon>
        <taxon>Chordata</taxon>
        <taxon>Craniata</taxon>
        <taxon>Vertebrata</taxon>
        <taxon>Euteleostomi</taxon>
        <taxon>Amphibia</taxon>
        <taxon>Batrachia</taxon>
        <taxon>Caudata</taxon>
        <taxon>Salamandroidea</taxon>
        <taxon>Salamandridae</taxon>
        <taxon>Pleurodelinae</taxon>
        <taxon>Pleurodeles</taxon>
    </lineage>
</organism>
<keyword evidence="2" id="KW-1185">Reference proteome</keyword>
<reference evidence="1" key="1">
    <citation type="journal article" date="2022" name="bioRxiv">
        <title>Sequencing and chromosome-scale assembly of the giantPleurodeles waltlgenome.</title>
        <authorList>
            <person name="Brown T."/>
            <person name="Elewa A."/>
            <person name="Iarovenko S."/>
            <person name="Subramanian E."/>
            <person name="Araus A.J."/>
            <person name="Petzold A."/>
            <person name="Susuki M."/>
            <person name="Suzuki K.-i.T."/>
            <person name="Hayashi T."/>
            <person name="Toyoda A."/>
            <person name="Oliveira C."/>
            <person name="Osipova E."/>
            <person name="Leigh N.D."/>
            <person name="Simon A."/>
            <person name="Yun M.H."/>
        </authorList>
    </citation>
    <scope>NUCLEOTIDE SEQUENCE</scope>
    <source>
        <strain evidence="1">20211129_DDA</strain>
        <tissue evidence="1">Liver</tissue>
    </source>
</reference>
<feature type="non-terminal residue" evidence="1">
    <location>
        <position position="1"/>
    </location>
</feature>
<evidence type="ECO:0000313" key="2">
    <source>
        <dbReference type="Proteomes" id="UP001066276"/>
    </source>
</evidence>
<gene>
    <name evidence="1" type="ORF">NDU88_010022</name>
</gene>
<sequence length="50" mass="5772">RYCDSGRVSSSQQNCSLQCTESDQGCWHQETVPEVLKLKLVFFRTSKTIF</sequence>
<comment type="caution">
    <text evidence="1">The sequence shown here is derived from an EMBL/GenBank/DDBJ whole genome shotgun (WGS) entry which is preliminary data.</text>
</comment>
<dbReference type="Proteomes" id="UP001066276">
    <property type="component" value="Chromosome 7"/>
</dbReference>
<accession>A0AAV7PYU7</accession>
<dbReference type="AlphaFoldDB" id="A0AAV7PYU7"/>